<feature type="compositionally biased region" description="Polar residues" evidence="1">
    <location>
        <begin position="571"/>
        <end position="583"/>
    </location>
</feature>
<evidence type="ECO:0000313" key="2">
    <source>
        <dbReference type="EMBL" id="MEX0426787.1"/>
    </source>
</evidence>
<evidence type="ECO:0000313" key="3">
    <source>
        <dbReference type="Proteomes" id="UP001556631"/>
    </source>
</evidence>
<reference evidence="2 3" key="1">
    <citation type="submission" date="2024-07" db="EMBL/GenBank/DDBJ databases">
        <authorList>
            <person name="Lee S."/>
            <person name="Kang M."/>
        </authorList>
    </citation>
    <scope>NUCLEOTIDE SEQUENCE [LARGE SCALE GENOMIC DNA]</scope>
    <source>
        <strain evidence="2 3">DS6</strain>
    </source>
</reference>
<sequence>MSNPKRWILSAVGALVVVLVVLGVYAAWQAHQVQSSLSAATDDAAHLQSAVADGDSAGIDRALASLRTHSRDAHERTDGWVWSLATHLPAYGDDARGVRVASRVVADLSDQGLASLAQSATDLSTIVPKDGKVDIAAVTKLQGGIADASTALAGARDELATQDPSGYLTGLKNRYRDLEGRIDSAASTMASADIAAKILPTMLGGDGPRNYLLVMQNNAEIRSTGGLPGAVSLLHTQNGKITMPVQVAGNEIPMRKSSVLPLTAAERNIYGDQLGTYFLDANVTPDFARTADLWKARWEEVRGEHVDGVITVDAVELGYLLAATGPVTVQGVELTPDNATDVLLHQVYVKIPDPTKQDVFFRAVAKTVFDRIANGTGSPQALIRALGKGAIEHRVLIHSFHADVQKRLTGTPVAGDFVTASTSSPQVTVSLNDSTMSKMSYFLRYDAAVRSTYCTSGVQGLTGSATFTSTLSKDNVAKQTPYILGGYRDFQISKGSQIVTIFIHGPVGGTISHVMQDGKPDSTAWLSHEDGRPVAQLYVTLEPGQKVDLGWQMKSGKGQTGDADLDVTPGLDSSASAAKSSCH</sequence>
<keyword evidence="3" id="KW-1185">Reference proteome</keyword>
<feature type="region of interest" description="Disordered" evidence="1">
    <location>
        <begin position="551"/>
        <end position="583"/>
    </location>
</feature>
<comment type="caution">
    <text evidence="2">The sequence shown here is derived from an EMBL/GenBank/DDBJ whole genome shotgun (WGS) entry which is preliminary data.</text>
</comment>
<dbReference type="InterPro" id="IPR025101">
    <property type="entry name" value="DUF4012"/>
</dbReference>
<organism evidence="2 3">
    <name type="scientific">Nocardioides eburneus</name>
    <dbReference type="NCBI Taxonomy" id="3231482"/>
    <lineage>
        <taxon>Bacteria</taxon>
        <taxon>Bacillati</taxon>
        <taxon>Actinomycetota</taxon>
        <taxon>Actinomycetes</taxon>
        <taxon>Propionibacteriales</taxon>
        <taxon>Nocardioidaceae</taxon>
        <taxon>Nocardioides</taxon>
    </lineage>
</organism>
<name>A0ABV3SV18_9ACTN</name>
<dbReference type="Proteomes" id="UP001556631">
    <property type="component" value="Unassembled WGS sequence"/>
</dbReference>
<gene>
    <name evidence="2" type="ORF">AB3X52_04070</name>
</gene>
<dbReference type="RefSeq" id="WP_367991547.1">
    <property type="nucleotide sequence ID" value="NZ_JBFPJR010000005.1"/>
</dbReference>
<accession>A0ABV3SV18</accession>
<protein>
    <submittedName>
        <fullName evidence="2">DUF4012 domain-containing protein</fullName>
    </submittedName>
</protein>
<proteinExistence type="predicted"/>
<dbReference type="EMBL" id="JBFPJR010000005">
    <property type="protein sequence ID" value="MEX0426787.1"/>
    <property type="molecule type" value="Genomic_DNA"/>
</dbReference>
<dbReference type="Pfam" id="PF13196">
    <property type="entry name" value="DUF4012"/>
    <property type="match status" value="1"/>
</dbReference>
<evidence type="ECO:0000256" key="1">
    <source>
        <dbReference type="SAM" id="MobiDB-lite"/>
    </source>
</evidence>